<keyword evidence="2 6" id="KW-0238">DNA-binding</keyword>
<evidence type="ECO:0000256" key="2">
    <source>
        <dbReference type="ARBA" id="ARBA00023125"/>
    </source>
</evidence>
<reference evidence="7" key="1">
    <citation type="journal article" date="2019" name="Int. J. Syst. Evol. Microbiol.">
        <title>The Global Catalogue of Microorganisms (GCM) 10K type strain sequencing project: providing services to taxonomists for standard genome sequencing and annotation.</title>
        <authorList>
            <consortium name="The Broad Institute Genomics Platform"/>
            <consortium name="The Broad Institute Genome Sequencing Center for Infectious Disease"/>
            <person name="Wu L."/>
            <person name="Ma J."/>
        </authorList>
    </citation>
    <scope>NUCLEOTIDE SEQUENCE [LARGE SCALE GENOMIC DNA]</scope>
    <source>
        <strain evidence="7">KCTC 42224</strain>
    </source>
</reference>
<dbReference type="InterPro" id="IPR028082">
    <property type="entry name" value="Peripla_BP_I"/>
</dbReference>
<dbReference type="SUPFAM" id="SSF47413">
    <property type="entry name" value="lambda repressor-like DNA-binding domains"/>
    <property type="match status" value="1"/>
</dbReference>
<feature type="region of interest" description="Disordered" evidence="4">
    <location>
        <begin position="1"/>
        <end position="23"/>
    </location>
</feature>
<evidence type="ECO:0000256" key="1">
    <source>
        <dbReference type="ARBA" id="ARBA00023015"/>
    </source>
</evidence>
<dbReference type="Gene3D" id="1.10.260.40">
    <property type="entry name" value="lambda repressor-like DNA-binding domains"/>
    <property type="match status" value="1"/>
</dbReference>
<dbReference type="Gene3D" id="3.40.50.2300">
    <property type="match status" value="2"/>
</dbReference>
<dbReference type="InterPro" id="IPR000843">
    <property type="entry name" value="HTH_LacI"/>
</dbReference>
<dbReference type="CDD" id="cd01392">
    <property type="entry name" value="HTH_LacI"/>
    <property type="match status" value="1"/>
</dbReference>
<name>A0ABV7V2A3_9SPHN</name>
<proteinExistence type="predicted"/>
<dbReference type="RefSeq" id="WP_191323641.1">
    <property type="nucleotide sequence ID" value="NZ_BMZP01000005.1"/>
</dbReference>
<evidence type="ECO:0000256" key="4">
    <source>
        <dbReference type="SAM" id="MobiDB-lite"/>
    </source>
</evidence>
<dbReference type="Pfam" id="PF00356">
    <property type="entry name" value="LacI"/>
    <property type="match status" value="1"/>
</dbReference>
<evidence type="ECO:0000313" key="7">
    <source>
        <dbReference type="Proteomes" id="UP001595683"/>
    </source>
</evidence>
<sequence>MTDKTDGMEAEPERRTRRRGSQGVTIRDVAQRAGVSLMTVSNAINGTGKMAPATRQAVLDAIAELGFAPNTAARSLAGAASLRIGFLHAKVNNGFLGAMLIGALQAASLNGAQLLVRGVNSGDVASLAEAIASLRDNGARGLILSPPYAEMLALLPAPGPMLPVAVVAAGSAMPGLVTVRVDDRLAMRQLTTRLLEQGHRRIGFITGPAGHTSSAARLQGYREALAAFGVVADDDLVMPGTFHFHSAMPAARTLLERTAPPSAIVASNDDMAAAVIAVAAQMGVPVPERLAVTGFNDEAIAQTIWPTLTTIHQPVQAMAEQALSRLINRLRGQPVEDDLVLDFALIERASTGAPADGP</sequence>
<dbReference type="InterPro" id="IPR046335">
    <property type="entry name" value="LacI/GalR-like_sensor"/>
</dbReference>
<dbReference type="Proteomes" id="UP001595683">
    <property type="component" value="Unassembled WGS sequence"/>
</dbReference>
<protein>
    <submittedName>
        <fullName evidence="6">LacI family DNA-binding transcriptional regulator</fullName>
    </submittedName>
</protein>
<dbReference type="PROSITE" id="PS00356">
    <property type="entry name" value="HTH_LACI_1"/>
    <property type="match status" value="1"/>
</dbReference>
<evidence type="ECO:0000313" key="6">
    <source>
        <dbReference type="EMBL" id="MFC3671565.1"/>
    </source>
</evidence>
<accession>A0ABV7V2A3</accession>
<keyword evidence="3" id="KW-0804">Transcription</keyword>
<comment type="caution">
    <text evidence="6">The sequence shown here is derived from an EMBL/GenBank/DDBJ whole genome shotgun (WGS) entry which is preliminary data.</text>
</comment>
<evidence type="ECO:0000259" key="5">
    <source>
        <dbReference type="SMART" id="SM00354"/>
    </source>
</evidence>
<keyword evidence="7" id="KW-1185">Reference proteome</keyword>
<gene>
    <name evidence="6" type="ORF">ACFOOT_09005</name>
</gene>
<dbReference type="SUPFAM" id="SSF53822">
    <property type="entry name" value="Periplasmic binding protein-like I"/>
    <property type="match status" value="1"/>
</dbReference>
<organism evidence="6 7">
    <name type="scientific">Novosphingobium pokkalii</name>
    <dbReference type="NCBI Taxonomy" id="1770194"/>
    <lineage>
        <taxon>Bacteria</taxon>
        <taxon>Pseudomonadati</taxon>
        <taxon>Pseudomonadota</taxon>
        <taxon>Alphaproteobacteria</taxon>
        <taxon>Sphingomonadales</taxon>
        <taxon>Sphingomonadaceae</taxon>
        <taxon>Novosphingobium</taxon>
    </lineage>
</organism>
<dbReference type="Pfam" id="PF13377">
    <property type="entry name" value="Peripla_BP_3"/>
    <property type="match status" value="1"/>
</dbReference>
<evidence type="ECO:0000256" key="3">
    <source>
        <dbReference type="ARBA" id="ARBA00023163"/>
    </source>
</evidence>
<dbReference type="GO" id="GO:0003677">
    <property type="term" value="F:DNA binding"/>
    <property type="evidence" value="ECO:0007669"/>
    <property type="project" value="UniProtKB-KW"/>
</dbReference>
<keyword evidence="1" id="KW-0805">Transcription regulation</keyword>
<dbReference type="PANTHER" id="PTHR30146:SF153">
    <property type="entry name" value="LACTOSE OPERON REPRESSOR"/>
    <property type="match status" value="1"/>
</dbReference>
<dbReference type="EMBL" id="JBHRYE010000012">
    <property type="protein sequence ID" value="MFC3671565.1"/>
    <property type="molecule type" value="Genomic_DNA"/>
</dbReference>
<dbReference type="PANTHER" id="PTHR30146">
    <property type="entry name" value="LACI-RELATED TRANSCRIPTIONAL REPRESSOR"/>
    <property type="match status" value="1"/>
</dbReference>
<dbReference type="InterPro" id="IPR010982">
    <property type="entry name" value="Lambda_DNA-bd_dom_sf"/>
</dbReference>
<dbReference type="SMART" id="SM00354">
    <property type="entry name" value="HTH_LACI"/>
    <property type="match status" value="1"/>
</dbReference>
<feature type="domain" description="HTH lacI-type" evidence="5">
    <location>
        <begin position="23"/>
        <end position="93"/>
    </location>
</feature>
<feature type="compositionally biased region" description="Basic and acidic residues" evidence="4">
    <location>
        <begin position="1"/>
        <end position="14"/>
    </location>
</feature>